<dbReference type="EMBL" id="CP001814">
    <property type="protein sequence ID" value="ACZ83355.1"/>
    <property type="molecule type" value="Genomic_DNA"/>
</dbReference>
<dbReference type="eggNOG" id="COG3871">
    <property type="taxonomic scope" value="Bacteria"/>
</dbReference>
<name>D2B0U8_STRRD</name>
<dbReference type="SUPFAM" id="SSF50475">
    <property type="entry name" value="FMN-binding split barrel"/>
    <property type="match status" value="1"/>
</dbReference>
<reference evidence="2 3" key="1">
    <citation type="journal article" date="2010" name="Stand. Genomic Sci.">
        <title>Complete genome sequence of Streptosporangium roseum type strain (NI 9100).</title>
        <authorList>
            <person name="Nolan M."/>
            <person name="Sikorski J."/>
            <person name="Jando M."/>
            <person name="Lucas S."/>
            <person name="Lapidus A."/>
            <person name="Glavina Del Rio T."/>
            <person name="Chen F."/>
            <person name="Tice H."/>
            <person name="Pitluck S."/>
            <person name="Cheng J.F."/>
            <person name="Chertkov O."/>
            <person name="Sims D."/>
            <person name="Meincke L."/>
            <person name="Brettin T."/>
            <person name="Han C."/>
            <person name="Detter J.C."/>
            <person name="Bruce D."/>
            <person name="Goodwin L."/>
            <person name="Land M."/>
            <person name="Hauser L."/>
            <person name="Chang Y.J."/>
            <person name="Jeffries C.D."/>
            <person name="Ivanova N."/>
            <person name="Mavromatis K."/>
            <person name="Mikhailova N."/>
            <person name="Chen A."/>
            <person name="Palaniappan K."/>
            <person name="Chain P."/>
            <person name="Rohde M."/>
            <person name="Goker M."/>
            <person name="Bristow J."/>
            <person name="Eisen J.A."/>
            <person name="Markowitz V."/>
            <person name="Hugenholtz P."/>
            <person name="Kyrpides N.C."/>
            <person name="Klenk H.P."/>
        </authorList>
    </citation>
    <scope>NUCLEOTIDE SEQUENCE [LARGE SCALE GENOMIC DNA]</scope>
    <source>
        <strain evidence="3">ATCC 12428 / DSM 43021 / JCM 3005 / NI 9100</strain>
    </source>
</reference>
<sequence length="163" mass="18838">MVEAFSELQREFFEFVADIKYSTMTTVDSRGRPRSRVLVPIWQVIDGRPVGWIATYRTPVKTAHLARNPHVTTSYWSPAQNAVYVDSVASWVDDHEVKREVWELYRQGSPPPVGYDPQTYWKKGPSDPEYHVLRLDPWRVQVLRGRDLATGRPARVWRAEGAA</sequence>
<dbReference type="AlphaFoldDB" id="D2B0U8"/>
<dbReference type="Proteomes" id="UP000002029">
    <property type="component" value="Chromosome"/>
</dbReference>
<proteinExistence type="predicted"/>
<evidence type="ECO:0000259" key="1">
    <source>
        <dbReference type="Pfam" id="PF01243"/>
    </source>
</evidence>
<dbReference type="STRING" id="479432.Sros_0323"/>
<protein>
    <recommendedName>
        <fullName evidence="1">Pyridoxamine 5'-phosphate oxidase N-terminal domain-containing protein</fullName>
    </recommendedName>
</protein>
<dbReference type="InterPro" id="IPR011576">
    <property type="entry name" value="Pyridox_Oxase_N"/>
</dbReference>
<dbReference type="KEGG" id="sro:Sros_0323"/>
<dbReference type="InterPro" id="IPR012349">
    <property type="entry name" value="Split_barrel_FMN-bd"/>
</dbReference>
<dbReference type="Pfam" id="PF01243">
    <property type="entry name" value="PNPOx_N"/>
    <property type="match status" value="1"/>
</dbReference>
<dbReference type="PANTHER" id="PTHR34818">
    <property type="entry name" value="PROTEIN BLI-3"/>
    <property type="match status" value="1"/>
</dbReference>
<feature type="domain" description="Pyridoxamine 5'-phosphate oxidase N-terminal" evidence="1">
    <location>
        <begin position="9"/>
        <end position="141"/>
    </location>
</feature>
<keyword evidence="3" id="KW-1185">Reference proteome</keyword>
<dbReference type="Gene3D" id="2.30.110.10">
    <property type="entry name" value="Electron Transport, Fmn-binding Protein, Chain A"/>
    <property type="match status" value="1"/>
</dbReference>
<gene>
    <name evidence="2" type="ordered locus">Sros_0323</name>
</gene>
<accession>D2B0U8</accession>
<dbReference type="PANTHER" id="PTHR34818:SF1">
    <property type="entry name" value="PROTEIN BLI-3"/>
    <property type="match status" value="1"/>
</dbReference>
<organism evidence="2 3">
    <name type="scientific">Streptosporangium roseum (strain ATCC 12428 / DSM 43021 / JCM 3005 / KCTC 9067 / NCIMB 10171 / NRRL 2505 / NI 9100)</name>
    <dbReference type="NCBI Taxonomy" id="479432"/>
    <lineage>
        <taxon>Bacteria</taxon>
        <taxon>Bacillati</taxon>
        <taxon>Actinomycetota</taxon>
        <taxon>Actinomycetes</taxon>
        <taxon>Streptosporangiales</taxon>
        <taxon>Streptosporangiaceae</taxon>
        <taxon>Streptosporangium</taxon>
    </lineage>
</organism>
<dbReference type="InterPro" id="IPR052917">
    <property type="entry name" value="Stress-Dev_Protein"/>
</dbReference>
<dbReference type="HOGENOM" id="CLU_1649925_0_0_11"/>
<dbReference type="OrthoDB" id="3382273at2"/>
<evidence type="ECO:0000313" key="3">
    <source>
        <dbReference type="Proteomes" id="UP000002029"/>
    </source>
</evidence>
<evidence type="ECO:0000313" key="2">
    <source>
        <dbReference type="EMBL" id="ACZ83355.1"/>
    </source>
</evidence>
<dbReference type="RefSeq" id="WP_012887101.1">
    <property type="nucleotide sequence ID" value="NC_013595.1"/>
</dbReference>